<protein>
    <submittedName>
        <fullName evidence="1">(rape) hypothetical protein</fullName>
    </submittedName>
</protein>
<reference evidence="1" key="1">
    <citation type="submission" date="2021-01" db="EMBL/GenBank/DDBJ databases">
        <authorList>
            <consortium name="Genoscope - CEA"/>
            <person name="William W."/>
        </authorList>
    </citation>
    <scope>NUCLEOTIDE SEQUENCE</scope>
</reference>
<gene>
    <name evidence="1" type="ORF">DARMORV10_C03P20930.1</name>
</gene>
<organism evidence="1">
    <name type="scientific">Brassica napus</name>
    <name type="common">Rape</name>
    <dbReference type="NCBI Taxonomy" id="3708"/>
    <lineage>
        <taxon>Eukaryota</taxon>
        <taxon>Viridiplantae</taxon>
        <taxon>Streptophyta</taxon>
        <taxon>Embryophyta</taxon>
        <taxon>Tracheophyta</taxon>
        <taxon>Spermatophyta</taxon>
        <taxon>Magnoliopsida</taxon>
        <taxon>eudicotyledons</taxon>
        <taxon>Gunneridae</taxon>
        <taxon>Pentapetalae</taxon>
        <taxon>rosids</taxon>
        <taxon>malvids</taxon>
        <taxon>Brassicales</taxon>
        <taxon>Brassicaceae</taxon>
        <taxon>Brassiceae</taxon>
        <taxon>Brassica</taxon>
    </lineage>
</organism>
<accession>A0A816I325</accession>
<proteinExistence type="predicted"/>
<dbReference type="Gramene" id="CDX79435">
    <property type="protein sequence ID" value="CDX79435"/>
    <property type="gene ID" value="GSBRNA2T00132167001"/>
</dbReference>
<dbReference type="Proteomes" id="UP001295469">
    <property type="component" value="Chromosome C03"/>
</dbReference>
<sequence>MYGKHKDQIILHFYDLPPQEKVSCMFSYGFGLTHIHPASEFIEETFLLSVKRDLVLS</sequence>
<name>A0A816I325_BRANA</name>
<dbReference type="EMBL" id="HG994367">
    <property type="protein sequence ID" value="CAF1699716.1"/>
    <property type="molecule type" value="Genomic_DNA"/>
</dbReference>
<dbReference type="AlphaFoldDB" id="A0A816I325"/>
<evidence type="ECO:0000313" key="1">
    <source>
        <dbReference type="EMBL" id="CAF1699716.1"/>
    </source>
</evidence>